<dbReference type="Gene3D" id="3.30.1490.220">
    <property type="match status" value="1"/>
</dbReference>
<dbReference type="Gene3D" id="3.40.50.11370">
    <property type="match status" value="1"/>
</dbReference>
<evidence type="ECO:0000256" key="10">
    <source>
        <dbReference type="ARBA" id="ARBA00051312"/>
    </source>
</evidence>
<comment type="catalytic activity">
    <reaction evidence="9">
        <text>1D-myo-inositol 3,4,5,6-tetrakisphosphate + ATP = 1D-myo-inositol 1,3,4,5,6-pentakisphosphate + ADP + H(+)</text>
        <dbReference type="Rhea" id="RHEA:12452"/>
        <dbReference type="ChEBI" id="CHEBI:15378"/>
        <dbReference type="ChEBI" id="CHEBI:30616"/>
        <dbReference type="ChEBI" id="CHEBI:57539"/>
        <dbReference type="ChEBI" id="CHEBI:57733"/>
        <dbReference type="ChEBI" id="CHEBI:456216"/>
        <dbReference type="EC" id="2.7.1.134"/>
    </reaction>
    <physiologicalReaction direction="left-to-right" evidence="9">
        <dbReference type="Rhea" id="RHEA:12453"/>
    </physiologicalReaction>
    <physiologicalReaction direction="right-to-left" evidence="9">
        <dbReference type="Rhea" id="RHEA:12454"/>
    </physiologicalReaction>
</comment>
<dbReference type="Pfam" id="PF17927">
    <property type="entry name" value="Ins134_P3_kin_N"/>
    <property type="match status" value="1"/>
</dbReference>
<evidence type="ECO:0000256" key="3">
    <source>
        <dbReference type="ARBA" id="ARBA00022679"/>
    </source>
</evidence>
<keyword evidence="4 13" id="KW-0479">Metal-binding</keyword>
<sequence length="321" mass="36290">MSKPESHRYCVGYALEPKKVHSVILESLVDHANQRGIDLIQIDRTRSLIEQGRFDCIIHKLYSEDWKKQLDEFSSTYPEAVIIDRPQLIERLHNRVSMLEVVNQISIPLENDTVGSPKQWVIKESKTLDDANAIEELGLIFPLIAKPLEANGGPNSHNLCLVFDQSGIKKLSIPVVLQEFVNHGGVIFKIYVAGQHITCVKRKSLPDIPEEKQKTMTGKLPFSRVSSLAVRNDSHNEEDDTAQNNVEKAEMPPDSLIEGLAKSLKEAMGLNLFNVDLIRDASDPTRYLVIDVNYFPGYAKLPNYVPFFTNFLWDIVHSKTA</sequence>
<dbReference type="SUPFAM" id="SSF56059">
    <property type="entry name" value="Glutathione synthetase ATP-binding domain-like"/>
    <property type="match status" value="1"/>
</dbReference>
<comment type="catalytic activity">
    <reaction evidence="11">
        <text>1D-myo-inositol 1,3,4-trisphosphate + ATP = 1D-myo-inositol 1,3,4,6-tetrakisphosphate + ADP + H(+)</text>
        <dbReference type="Rhea" id="RHEA:20940"/>
        <dbReference type="ChEBI" id="CHEBI:15378"/>
        <dbReference type="ChEBI" id="CHEBI:30616"/>
        <dbReference type="ChEBI" id="CHEBI:57660"/>
        <dbReference type="ChEBI" id="CHEBI:58414"/>
        <dbReference type="ChEBI" id="CHEBI:456216"/>
        <dbReference type="EC" id="2.7.1.159"/>
    </reaction>
    <physiologicalReaction direction="left-to-right" evidence="11">
        <dbReference type="Rhea" id="RHEA:20941"/>
    </physiologicalReaction>
</comment>
<keyword evidence="3 13" id="KW-0808">Transferase</keyword>
<feature type="domain" description="Inositol 1,3,4-trisphosphate 5/6-kinase ATP-grasp" evidence="16">
    <location>
        <begin position="110"/>
        <end position="314"/>
    </location>
</feature>
<keyword evidence="5 13" id="KW-0547">Nucleotide-binding</keyword>
<dbReference type="EC" id="2.7.1.134" evidence="13"/>
<feature type="binding site" evidence="14">
    <location>
        <position position="157"/>
    </location>
    <ligand>
        <name>1D-myo-inositol 1,3,4-trisphosphate</name>
        <dbReference type="ChEBI" id="CHEBI:58414"/>
    </ligand>
</feature>
<dbReference type="Proteomes" id="UP001293593">
    <property type="component" value="Unassembled WGS sequence"/>
</dbReference>
<dbReference type="GO" id="GO:0052725">
    <property type="term" value="F:inositol-1,3,4-trisphosphate 6-kinase activity"/>
    <property type="evidence" value="ECO:0007669"/>
    <property type="project" value="InterPro"/>
</dbReference>
<feature type="binding site" evidence="15">
    <location>
        <position position="276"/>
    </location>
    <ligand>
        <name>Mg(2+)</name>
        <dbReference type="ChEBI" id="CHEBI:18420"/>
        <label>1</label>
    </ligand>
</feature>
<proteinExistence type="inferred from homology"/>
<feature type="binding site" evidence="14">
    <location>
        <position position="146"/>
    </location>
    <ligand>
        <name>ATP</name>
        <dbReference type="ChEBI" id="CHEBI:30616"/>
    </ligand>
</feature>
<reference evidence="18" key="1">
    <citation type="submission" date="2023-10" db="EMBL/GenBank/DDBJ databases">
        <title>Chromosome-level genome of the transformable northern wattle, Acacia crassicarpa.</title>
        <authorList>
            <person name="Massaro I."/>
            <person name="Sinha N.R."/>
            <person name="Poethig S."/>
            <person name="Leichty A.R."/>
        </authorList>
    </citation>
    <scope>NUCLEOTIDE SEQUENCE</scope>
    <source>
        <strain evidence="18">Acra3RX</strain>
        <tissue evidence="18">Leaf</tissue>
    </source>
</reference>
<evidence type="ECO:0000256" key="14">
    <source>
        <dbReference type="PIRSR" id="PIRSR038186-1"/>
    </source>
</evidence>
<feature type="domain" description="Inositol-tetrakisphosphate 1-kinase N-terminal" evidence="17">
    <location>
        <begin position="11"/>
        <end position="89"/>
    </location>
</feature>
<evidence type="ECO:0000256" key="8">
    <source>
        <dbReference type="ARBA" id="ARBA00022842"/>
    </source>
</evidence>
<dbReference type="GO" id="GO:0052835">
    <property type="term" value="F:inositol-3,4,6-trisphosphate 1-kinase activity"/>
    <property type="evidence" value="ECO:0007669"/>
    <property type="project" value="UniProtKB-ARBA"/>
</dbReference>
<protein>
    <recommendedName>
        <fullName evidence="13">Inositol-tetrakisphosphate 1-kinase</fullName>
        <ecNumber evidence="13">2.7.1.134</ecNumber>
    </recommendedName>
</protein>
<comment type="caution">
    <text evidence="18">The sequence shown here is derived from an EMBL/GenBank/DDBJ whole genome shotgun (WGS) entry which is preliminary data.</text>
</comment>
<dbReference type="GO" id="GO:0052726">
    <property type="term" value="F:inositol-1,3,4-trisphosphate 5-kinase activity"/>
    <property type="evidence" value="ECO:0007669"/>
    <property type="project" value="InterPro"/>
</dbReference>
<dbReference type="FunFam" id="3.30.1490.220:FF:000002">
    <property type="entry name" value="Inositol-tetrakisphosphate 1-kinase"/>
    <property type="match status" value="1"/>
</dbReference>
<comment type="catalytic activity">
    <reaction evidence="10">
        <text>1D-myo-inositol 1,3,4-trisphosphate + ATP = 1D-myo-inositol 1,3,4,5-tetrakisphosphate + ADP + H(+)</text>
        <dbReference type="Rhea" id="RHEA:13253"/>
        <dbReference type="ChEBI" id="CHEBI:15378"/>
        <dbReference type="ChEBI" id="CHEBI:30616"/>
        <dbReference type="ChEBI" id="CHEBI:57895"/>
        <dbReference type="ChEBI" id="CHEBI:58414"/>
        <dbReference type="ChEBI" id="CHEBI:456216"/>
        <dbReference type="EC" id="2.7.1.159"/>
    </reaction>
    <physiologicalReaction direction="left-to-right" evidence="10">
        <dbReference type="Rhea" id="RHEA:13254"/>
    </physiologicalReaction>
</comment>
<dbReference type="GO" id="GO:0000287">
    <property type="term" value="F:magnesium ion binding"/>
    <property type="evidence" value="ECO:0007669"/>
    <property type="project" value="InterPro"/>
</dbReference>
<feature type="binding site" evidence="14">
    <location>
        <position position="95"/>
    </location>
    <ligand>
        <name>ATP</name>
        <dbReference type="ChEBI" id="CHEBI:30616"/>
    </ligand>
</feature>
<evidence type="ECO:0000256" key="12">
    <source>
        <dbReference type="ARBA" id="ARBA00051721"/>
    </source>
</evidence>
<keyword evidence="7 13" id="KW-0067">ATP-binding</keyword>
<dbReference type="GO" id="GO:0005524">
    <property type="term" value="F:ATP binding"/>
    <property type="evidence" value="ECO:0007669"/>
    <property type="project" value="UniProtKB-KW"/>
</dbReference>
<organism evidence="18 19">
    <name type="scientific">Acacia crassicarpa</name>
    <name type="common">northern wattle</name>
    <dbReference type="NCBI Taxonomy" id="499986"/>
    <lineage>
        <taxon>Eukaryota</taxon>
        <taxon>Viridiplantae</taxon>
        <taxon>Streptophyta</taxon>
        <taxon>Embryophyta</taxon>
        <taxon>Tracheophyta</taxon>
        <taxon>Spermatophyta</taxon>
        <taxon>Magnoliopsida</taxon>
        <taxon>eudicotyledons</taxon>
        <taxon>Gunneridae</taxon>
        <taxon>Pentapetalae</taxon>
        <taxon>rosids</taxon>
        <taxon>fabids</taxon>
        <taxon>Fabales</taxon>
        <taxon>Fabaceae</taxon>
        <taxon>Caesalpinioideae</taxon>
        <taxon>mimosoid clade</taxon>
        <taxon>Acacieae</taxon>
        <taxon>Acacia</taxon>
    </lineage>
</organism>
<dbReference type="EMBL" id="JAWXYG010000012">
    <property type="protein sequence ID" value="KAK4257066.1"/>
    <property type="molecule type" value="Genomic_DNA"/>
</dbReference>
<dbReference type="PANTHER" id="PTHR14217">
    <property type="entry name" value="INOSITOL-TETRAKISPHOSPHATE 1-KINASE"/>
    <property type="match status" value="1"/>
</dbReference>
<evidence type="ECO:0000256" key="1">
    <source>
        <dbReference type="ARBA" id="ARBA00009601"/>
    </source>
</evidence>
<evidence type="ECO:0000256" key="11">
    <source>
        <dbReference type="ARBA" id="ARBA00051366"/>
    </source>
</evidence>
<feature type="binding site" evidence="14">
    <location>
        <begin position="178"/>
        <end position="189"/>
    </location>
    <ligand>
        <name>ATP</name>
        <dbReference type="ChEBI" id="CHEBI:30616"/>
    </ligand>
</feature>
<feature type="binding site" evidence="15">
    <location>
        <position position="291"/>
    </location>
    <ligand>
        <name>Mg(2+)</name>
        <dbReference type="ChEBI" id="CHEBI:18420"/>
        <label>2</label>
    </ligand>
</feature>
<feature type="binding site" evidence="15">
    <location>
        <position position="291"/>
    </location>
    <ligand>
        <name>Mg(2+)</name>
        <dbReference type="ChEBI" id="CHEBI:18420"/>
        <label>1</label>
    </ligand>
</feature>
<dbReference type="InterPro" id="IPR040464">
    <property type="entry name" value="InsP(3)kin_ATP-grasp"/>
</dbReference>
<comment type="similarity">
    <text evidence="1 13">Belongs to the ITPK1 family.</text>
</comment>
<comment type="subunit">
    <text evidence="2 13">Monomer.</text>
</comment>
<dbReference type="AlphaFoldDB" id="A0AAE1MEH7"/>
<dbReference type="Pfam" id="PF05770">
    <property type="entry name" value="Ins134_P3_kin"/>
    <property type="match status" value="1"/>
</dbReference>
<evidence type="ECO:0000256" key="15">
    <source>
        <dbReference type="PIRSR" id="PIRSR038186-2"/>
    </source>
</evidence>
<dbReference type="InterPro" id="IPR008656">
    <property type="entry name" value="Inositol_tetrakis-P_1-kinase"/>
</dbReference>
<dbReference type="InterPro" id="IPR041429">
    <property type="entry name" value="ITPK1_N"/>
</dbReference>
<gene>
    <name evidence="18" type="ORF">QN277_006705</name>
</gene>
<name>A0AAE1MEH7_9FABA</name>
<comment type="function">
    <text evidence="13">Kinase that can phosphorylate various inositol polyphosphate such as Ins(3,4,5,6)P4 or Ins(1,3,4)P3.</text>
</comment>
<evidence type="ECO:0000256" key="6">
    <source>
        <dbReference type="ARBA" id="ARBA00022777"/>
    </source>
</evidence>
<evidence type="ECO:0000256" key="7">
    <source>
        <dbReference type="ARBA" id="ARBA00022840"/>
    </source>
</evidence>
<accession>A0AAE1MEH7</accession>
<feature type="binding site" evidence="14">
    <location>
        <position position="189"/>
    </location>
    <ligand>
        <name>1D-myo-inositol 1,3,4-trisphosphate</name>
        <dbReference type="ChEBI" id="CHEBI:58414"/>
    </ligand>
</feature>
<evidence type="ECO:0000259" key="16">
    <source>
        <dbReference type="Pfam" id="PF05770"/>
    </source>
</evidence>
<dbReference type="PIRSF" id="PIRSF038186">
    <property type="entry name" value="ITPK"/>
    <property type="match status" value="1"/>
</dbReference>
<evidence type="ECO:0000256" key="4">
    <source>
        <dbReference type="ARBA" id="ARBA00022723"/>
    </source>
</evidence>
<dbReference type="GO" id="GO:0047325">
    <property type="term" value="F:inositol-3,4,5,6-tetrakisphosphate 1-kinase activity"/>
    <property type="evidence" value="ECO:0007669"/>
    <property type="project" value="UniProtKB-EC"/>
</dbReference>
<keyword evidence="6 13" id="KW-0418">Kinase</keyword>
<feature type="binding site" evidence="14">
    <location>
        <position position="19"/>
    </location>
    <ligand>
        <name>1D-myo-inositol 1,3,4-trisphosphate</name>
        <dbReference type="ChEBI" id="CHEBI:58414"/>
    </ligand>
</feature>
<evidence type="ECO:0000256" key="13">
    <source>
        <dbReference type="PIRNR" id="PIRNR038186"/>
    </source>
</evidence>
<feature type="binding site" evidence="14">
    <location>
        <position position="60"/>
    </location>
    <ligand>
        <name>1D-myo-inositol 1,3,4-trisphosphate</name>
        <dbReference type="ChEBI" id="CHEBI:58414"/>
    </ligand>
</feature>
<feature type="binding site" evidence="14">
    <location>
        <position position="293"/>
    </location>
    <ligand>
        <name>1D-myo-inositol 1,3,4-trisphosphate</name>
        <dbReference type="ChEBI" id="CHEBI:58414"/>
    </ligand>
</feature>
<evidence type="ECO:0000256" key="5">
    <source>
        <dbReference type="ARBA" id="ARBA00022741"/>
    </source>
</evidence>
<keyword evidence="19" id="KW-1185">Reference proteome</keyword>
<comment type="cofactor">
    <cofactor evidence="13 15">
        <name>Mg(2+)</name>
        <dbReference type="ChEBI" id="CHEBI:18420"/>
    </cofactor>
    <text evidence="13 15">Binds 2 magnesium ions per subunit.</text>
</comment>
<dbReference type="GO" id="GO:0032957">
    <property type="term" value="P:inositol trisphosphate metabolic process"/>
    <property type="evidence" value="ECO:0007669"/>
    <property type="project" value="InterPro"/>
</dbReference>
<feature type="binding site" evidence="14">
    <location>
        <position position="204"/>
    </location>
    <ligand>
        <name>ATP</name>
        <dbReference type="ChEBI" id="CHEBI:30616"/>
    </ligand>
</feature>
<dbReference type="GO" id="GO:0005737">
    <property type="term" value="C:cytoplasm"/>
    <property type="evidence" value="ECO:0007669"/>
    <property type="project" value="TreeGrafter"/>
</dbReference>
<keyword evidence="8 13" id="KW-0460">Magnesium</keyword>
<evidence type="ECO:0000313" key="19">
    <source>
        <dbReference type="Proteomes" id="UP001293593"/>
    </source>
</evidence>
<evidence type="ECO:0000259" key="17">
    <source>
        <dbReference type="Pfam" id="PF17927"/>
    </source>
</evidence>
<feature type="binding site" evidence="14">
    <location>
        <position position="297"/>
    </location>
    <ligand>
        <name>1D-myo-inositol 1,3,4-trisphosphate</name>
        <dbReference type="ChEBI" id="CHEBI:58414"/>
    </ligand>
</feature>
<dbReference type="Gene3D" id="3.30.470.20">
    <property type="entry name" value="ATP-grasp fold, B domain"/>
    <property type="match status" value="1"/>
</dbReference>
<comment type="catalytic activity">
    <reaction evidence="12">
        <text>1D-myo-inositol 3,4,6-trisphosphate + ATP = 1D-myo-inositol 1,3,4,6-tetrakisphosphate + ADP + H(+)</text>
        <dbReference type="Rhea" id="RHEA:70287"/>
        <dbReference type="ChEBI" id="CHEBI:15378"/>
        <dbReference type="ChEBI" id="CHEBI:30616"/>
        <dbReference type="ChEBI" id="CHEBI:57660"/>
        <dbReference type="ChEBI" id="CHEBI:189099"/>
        <dbReference type="ChEBI" id="CHEBI:456216"/>
    </reaction>
    <physiologicalReaction direction="left-to-right" evidence="12">
        <dbReference type="Rhea" id="RHEA:70288"/>
    </physiologicalReaction>
</comment>
<evidence type="ECO:0000256" key="2">
    <source>
        <dbReference type="ARBA" id="ARBA00011245"/>
    </source>
</evidence>
<evidence type="ECO:0000313" key="18">
    <source>
        <dbReference type="EMBL" id="KAK4257066.1"/>
    </source>
</evidence>
<feature type="binding site" evidence="15">
    <location>
        <position position="293"/>
    </location>
    <ligand>
        <name>Mg(2+)</name>
        <dbReference type="ChEBI" id="CHEBI:18420"/>
        <label>2</label>
    </ligand>
</feature>
<evidence type="ECO:0000256" key="9">
    <source>
        <dbReference type="ARBA" id="ARBA00033645"/>
    </source>
</evidence>
<dbReference type="PANTHER" id="PTHR14217:SF40">
    <property type="entry name" value="INOSITOL-TETRAKISPHOSPHATE 1-KINASE 2"/>
    <property type="match status" value="1"/>
</dbReference>